<dbReference type="Gene3D" id="3.40.50.510">
    <property type="entry name" value="Phosphotransferase system, mannose-type IIA component"/>
    <property type="match status" value="1"/>
</dbReference>
<organism evidence="11 12">
    <name type="scientific">Amnibacterium soli</name>
    <dbReference type="NCBI Taxonomy" id="1282736"/>
    <lineage>
        <taxon>Bacteria</taxon>
        <taxon>Bacillati</taxon>
        <taxon>Actinomycetota</taxon>
        <taxon>Actinomycetes</taxon>
        <taxon>Micrococcales</taxon>
        <taxon>Microbacteriaceae</taxon>
        <taxon>Amnibacterium</taxon>
    </lineage>
</organism>
<dbReference type="InterPro" id="IPR012844">
    <property type="entry name" value="DhaM_N"/>
</dbReference>
<feature type="domain" description="HPr" evidence="10">
    <location>
        <begin position="141"/>
        <end position="222"/>
    </location>
</feature>
<evidence type="ECO:0000256" key="4">
    <source>
        <dbReference type="ARBA" id="ARBA00012095"/>
    </source>
</evidence>
<dbReference type="Gene3D" id="3.30.1340.10">
    <property type="entry name" value="HPr-like"/>
    <property type="match status" value="1"/>
</dbReference>
<dbReference type="InterPro" id="IPR036662">
    <property type="entry name" value="PTS_EIIA_man-typ_sf"/>
</dbReference>
<feature type="region of interest" description="Disordered" evidence="8">
    <location>
        <begin position="120"/>
        <end position="139"/>
    </location>
</feature>
<comment type="subunit">
    <text evidence="7">Homodimer. The dihydroxyacetone kinase complex is composed of a homodimer of DhaM, a homodimer of DhaK and the subunit DhaL.</text>
</comment>
<dbReference type="PANTHER" id="PTHR38594:SF1">
    <property type="entry name" value="PEP-DEPENDENT DIHYDROXYACETONE KINASE, PHOSPHORYL DONOR SUBUNIT DHAM"/>
    <property type="match status" value="1"/>
</dbReference>
<evidence type="ECO:0000259" key="9">
    <source>
        <dbReference type="PROSITE" id="PS51096"/>
    </source>
</evidence>
<evidence type="ECO:0000256" key="7">
    <source>
        <dbReference type="ARBA" id="ARBA00046577"/>
    </source>
</evidence>
<dbReference type="PROSITE" id="PS51096">
    <property type="entry name" value="PTS_EIIA_TYPE_4"/>
    <property type="match status" value="1"/>
</dbReference>
<evidence type="ECO:0000313" key="12">
    <source>
        <dbReference type="Proteomes" id="UP001500121"/>
    </source>
</evidence>
<dbReference type="GO" id="GO:0016301">
    <property type="term" value="F:kinase activity"/>
    <property type="evidence" value="ECO:0007669"/>
    <property type="project" value="UniProtKB-KW"/>
</dbReference>
<evidence type="ECO:0000256" key="8">
    <source>
        <dbReference type="SAM" id="MobiDB-lite"/>
    </source>
</evidence>
<dbReference type="Pfam" id="PF00381">
    <property type="entry name" value="PTS-HPr"/>
    <property type="match status" value="1"/>
</dbReference>
<keyword evidence="6" id="KW-0808">Transferase</keyword>
<dbReference type="Pfam" id="PF03610">
    <property type="entry name" value="EIIA-man"/>
    <property type="match status" value="1"/>
</dbReference>
<comment type="function">
    <text evidence="3">General (non sugar-specific) component of the phosphoenolpyruvate-dependent sugar phosphotransferase system (sugar PTS). This major carbohydrate active-transport system catalyzes the phosphorylation of incoming sugar substrates concomitantly with their translocation across the cell membrane. The phosphoryl group from phosphoenolpyruvate (PEP) is transferred to the phosphoryl carrier protein HPr by enzyme I. Phospho-HPr then transfers it to the PTS EIIA domain.</text>
</comment>
<dbReference type="NCBIfam" id="TIGR02364">
    <property type="entry name" value="dha_pts"/>
    <property type="match status" value="1"/>
</dbReference>
<comment type="catalytic activity">
    <reaction evidence="1">
        <text>dihydroxyacetone + phosphoenolpyruvate = dihydroxyacetone phosphate + pyruvate</text>
        <dbReference type="Rhea" id="RHEA:18381"/>
        <dbReference type="ChEBI" id="CHEBI:15361"/>
        <dbReference type="ChEBI" id="CHEBI:16016"/>
        <dbReference type="ChEBI" id="CHEBI:57642"/>
        <dbReference type="ChEBI" id="CHEBI:58702"/>
        <dbReference type="EC" id="2.7.1.121"/>
    </reaction>
</comment>
<protein>
    <recommendedName>
        <fullName evidence="5">Phosphocarrier protein HPr</fullName>
        <ecNumber evidence="4">2.7.1.121</ecNumber>
    </recommendedName>
</protein>
<dbReference type="SUPFAM" id="SSF53062">
    <property type="entry name" value="PTS system fructose IIA component-like"/>
    <property type="match status" value="1"/>
</dbReference>
<keyword evidence="11" id="KW-0418">Kinase</keyword>
<sequence length="222" mass="21643">MPVGLVFVSHSARIAEGVVELAAQMAPTVPLVAAGGTDDGGIGTSYDRVLAAIGEADRGGGVLLIGDLGSAILTAETAVDLLDEEPAGGVRVLDVPIVEGGVAAAVAAESGADLDAVARAAGGDAPEPAPEAPAATEADAPAEAVVALADPEGLHARPAAALVRLAARFDARVTVNGADASSLLRVIALGLRHGERVVVRAEGAQAGEAVAAVAELLRGPAA</sequence>
<dbReference type="InterPro" id="IPR004701">
    <property type="entry name" value="PTS_EIIA_man-typ"/>
</dbReference>
<dbReference type="EMBL" id="BAABLP010000002">
    <property type="protein sequence ID" value="GAA4741109.1"/>
    <property type="molecule type" value="Genomic_DNA"/>
</dbReference>
<dbReference type="PRINTS" id="PR00107">
    <property type="entry name" value="PHOSPHOCPHPR"/>
</dbReference>
<dbReference type="RefSeq" id="WP_345479931.1">
    <property type="nucleotide sequence ID" value="NZ_BAABLP010000002.1"/>
</dbReference>
<comment type="function">
    <text evidence="2">Component of the dihydroxyacetone kinase complex, which is responsible for the phosphoenolpyruvate (PEP)-dependent phosphorylation of dihydroxyacetone. DhaM serves as the phosphoryl donor. Is phosphorylated by phosphoenolpyruvate in an EI- and HPr-dependent reaction, and a phosphorelay system on histidine residues finally leads to phosphoryl transfer to DhaL and dihydroxyacetone.</text>
</comment>
<evidence type="ECO:0000256" key="2">
    <source>
        <dbReference type="ARBA" id="ARBA00002788"/>
    </source>
</evidence>
<evidence type="ECO:0000313" key="11">
    <source>
        <dbReference type="EMBL" id="GAA4741109.1"/>
    </source>
</evidence>
<evidence type="ECO:0000256" key="3">
    <source>
        <dbReference type="ARBA" id="ARBA00003681"/>
    </source>
</evidence>
<dbReference type="InterPro" id="IPR000032">
    <property type="entry name" value="HPr-like"/>
</dbReference>
<dbReference type="Proteomes" id="UP001500121">
    <property type="component" value="Unassembled WGS sequence"/>
</dbReference>
<comment type="caution">
    <text evidence="11">The sequence shown here is derived from an EMBL/GenBank/DDBJ whole genome shotgun (WGS) entry which is preliminary data.</text>
</comment>
<dbReference type="InterPro" id="IPR035895">
    <property type="entry name" value="HPr-like_sf"/>
</dbReference>
<feature type="domain" description="PTS EIIA type-4" evidence="9">
    <location>
        <begin position="2"/>
        <end position="133"/>
    </location>
</feature>
<name>A0ABP8Z0L7_9MICO</name>
<dbReference type="SUPFAM" id="SSF55594">
    <property type="entry name" value="HPr-like"/>
    <property type="match status" value="1"/>
</dbReference>
<evidence type="ECO:0000256" key="6">
    <source>
        <dbReference type="ARBA" id="ARBA00022679"/>
    </source>
</evidence>
<dbReference type="InterPro" id="IPR001020">
    <property type="entry name" value="PTS_HPr_His_P_site"/>
</dbReference>
<reference evidence="12" key="1">
    <citation type="journal article" date="2019" name="Int. J. Syst. Evol. Microbiol.">
        <title>The Global Catalogue of Microorganisms (GCM) 10K type strain sequencing project: providing services to taxonomists for standard genome sequencing and annotation.</title>
        <authorList>
            <consortium name="The Broad Institute Genomics Platform"/>
            <consortium name="The Broad Institute Genome Sequencing Center for Infectious Disease"/>
            <person name="Wu L."/>
            <person name="Ma J."/>
        </authorList>
    </citation>
    <scope>NUCLEOTIDE SEQUENCE [LARGE SCALE GENOMIC DNA]</scope>
    <source>
        <strain evidence="12">JCM 19015</strain>
    </source>
</reference>
<dbReference type="EC" id="2.7.1.121" evidence="4"/>
<dbReference type="PROSITE" id="PS51350">
    <property type="entry name" value="PTS_HPR_DOM"/>
    <property type="match status" value="1"/>
</dbReference>
<evidence type="ECO:0000256" key="1">
    <source>
        <dbReference type="ARBA" id="ARBA00001113"/>
    </source>
</evidence>
<gene>
    <name evidence="11" type="primary">dhaM</name>
    <name evidence="11" type="ORF">GCM10025783_10180</name>
</gene>
<dbReference type="NCBIfam" id="TIGR01003">
    <property type="entry name" value="PTS_HPr_family"/>
    <property type="match status" value="1"/>
</dbReference>
<proteinExistence type="predicted"/>
<evidence type="ECO:0000259" key="10">
    <source>
        <dbReference type="PROSITE" id="PS51350"/>
    </source>
</evidence>
<evidence type="ECO:0000256" key="5">
    <source>
        <dbReference type="ARBA" id="ARBA00020422"/>
    </source>
</evidence>
<dbReference type="PANTHER" id="PTHR38594">
    <property type="entry name" value="PEP-DEPENDENT DIHYDROXYACETONE KINASE, PHOSPHORYL DONOR SUBUNIT DHAM"/>
    <property type="match status" value="1"/>
</dbReference>
<dbReference type="InterPro" id="IPR039643">
    <property type="entry name" value="DhaM"/>
</dbReference>
<keyword evidence="12" id="KW-1185">Reference proteome</keyword>
<dbReference type="PROSITE" id="PS00369">
    <property type="entry name" value="PTS_HPR_HIS"/>
    <property type="match status" value="1"/>
</dbReference>
<accession>A0ABP8Z0L7</accession>